<dbReference type="EMBL" id="FOFD01000002">
    <property type="protein sequence ID" value="SEQ24688.1"/>
    <property type="molecule type" value="Genomic_DNA"/>
</dbReference>
<gene>
    <name evidence="2" type="ORF">SAMN04489841_1284</name>
</gene>
<dbReference type="PANTHER" id="PTHR37017:SF11">
    <property type="entry name" value="ESTERASE_LIPASE_THIOESTERASE DOMAIN-CONTAINING PROTEIN"/>
    <property type="match status" value="1"/>
</dbReference>
<evidence type="ECO:0000313" key="3">
    <source>
        <dbReference type="Proteomes" id="UP000199114"/>
    </source>
</evidence>
<dbReference type="InterPro" id="IPR029058">
    <property type="entry name" value="AB_hydrolase_fold"/>
</dbReference>
<evidence type="ECO:0000259" key="1">
    <source>
        <dbReference type="Pfam" id="PF12697"/>
    </source>
</evidence>
<dbReference type="AlphaFoldDB" id="A0A1H9EI42"/>
<feature type="domain" description="AB hydrolase-1" evidence="1">
    <location>
        <begin position="18"/>
        <end position="246"/>
    </location>
</feature>
<accession>A0A1H9EI42</accession>
<dbReference type="STRING" id="1186196.SAMN04489841_1284"/>
<keyword evidence="3" id="KW-1185">Reference proteome</keyword>
<protein>
    <submittedName>
        <fullName evidence="2">Pimeloyl-ACP methyl ester carboxylesterase</fullName>
    </submittedName>
</protein>
<dbReference type="Proteomes" id="UP000199114">
    <property type="component" value="Unassembled WGS sequence"/>
</dbReference>
<reference evidence="3" key="1">
    <citation type="submission" date="2016-10" db="EMBL/GenBank/DDBJ databases">
        <authorList>
            <person name="Varghese N."/>
            <person name="Submissions S."/>
        </authorList>
    </citation>
    <scope>NUCLEOTIDE SEQUENCE [LARGE SCALE GENOMIC DNA]</scope>
    <source>
        <strain evidence="3">DSM 25055</strain>
    </source>
</reference>
<sequence>MNRALSEQDSNVDSEVSFVLVPGAWLGGWCWKHLTPLLSEEGHEVHTPTLTGLGERVHLARPDTDLETHVRDIVNVLEYRELEDVVLVGHSYAGLVVLRVAEEIPERLAHVVYLDALIPMDNDPVAASDFYPPAEWTTMEATAEGNDGGWPLPDDHSGWVGISDEDTEWIRKKATPHPLNTFEQTVTAENPDTTNIPHSYILCQDNGMDDDVLEMIRRLCNERAWDLYELETGHWPMVSEPDRLAQHLLDVPQTG</sequence>
<name>A0A1H9EI42_9EURY</name>
<evidence type="ECO:0000313" key="2">
    <source>
        <dbReference type="EMBL" id="SEQ24688.1"/>
    </source>
</evidence>
<dbReference type="InterPro" id="IPR052897">
    <property type="entry name" value="Sec-Metab_Biosynth_Hydrolase"/>
</dbReference>
<dbReference type="InterPro" id="IPR000073">
    <property type="entry name" value="AB_hydrolase_1"/>
</dbReference>
<dbReference type="PANTHER" id="PTHR37017">
    <property type="entry name" value="AB HYDROLASE-1 DOMAIN-CONTAINING PROTEIN-RELATED"/>
    <property type="match status" value="1"/>
</dbReference>
<organism evidence="2 3">
    <name type="scientific">Natrinema salaciae</name>
    <dbReference type="NCBI Taxonomy" id="1186196"/>
    <lineage>
        <taxon>Archaea</taxon>
        <taxon>Methanobacteriati</taxon>
        <taxon>Methanobacteriota</taxon>
        <taxon>Stenosarchaea group</taxon>
        <taxon>Halobacteria</taxon>
        <taxon>Halobacteriales</taxon>
        <taxon>Natrialbaceae</taxon>
        <taxon>Natrinema</taxon>
    </lineage>
</organism>
<dbReference type="Pfam" id="PF12697">
    <property type="entry name" value="Abhydrolase_6"/>
    <property type="match status" value="1"/>
</dbReference>
<dbReference type="Gene3D" id="3.40.50.1820">
    <property type="entry name" value="alpha/beta hydrolase"/>
    <property type="match status" value="1"/>
</dbReference>
<proteinExistence type="predicted"/>
<dbReference type="SUPFAM" id="SSF53474">
    <property type="entry name" value="alpha/beta-Hydrolases"/>
    <property type="match status" value="1"/>
</dbReference>